<proteinExistence type="predicted"/>
<gene>
    <name evidence="3" type="ORF">ACD_4C00199G0001</name>
</gene>
<organism evidence="3">
    <name type="scientific">uncultured bacterium</name>
    <name type="common">gcode 4</name>
    <dbReference type="NCBI Taxonomy" id="1234023"/>
    <lineage>
        <taxon>Bacteria</taxon>
        <taxon>environmental samples</taxon>
    </lineage>
</organism>
<dbReference type="PANTHER" id="PTHR12526">
    <property type="entry name" value="GLYCOSYLTRANSFERASE"/>
    <property type="match status" value="1"/>
</dbReference>
<dbReference type="Gene3D" id="3.40.50.2000">
    <property type="entry name" value="Glycogen Phosphorylase B"/>
    <property type="match status" value="2"/>
</dbReference>
<dbReference type="GO" id="GO:0016757">
    <property type="term" value="F:glycosyltransferase activity"/>
    <property type="evidence" value="ECO:0007669"/>
    <property type="project" value="InterPro"/>
</dbReference>
<evidence type="ECO:0000259" key="2">
    <source>
        <dbReference type="Pfam" id="PF13439"/>
    </source>
</evidence>
<dbReference type="AlphaFoldDB" id="K2FXR8"/>
<reference evidence="3" key="1">
    <citation type="journal article" date="2012" name="Science">
        <title>Fermentation, hydrogen, and sulfur metabolism in multiple uncultivated bacterial phyla.</title>
        <authorList>
            <person name="Wrighton K.C."/>
            <person name="Thomas B.C."/>
            <person name="Sharon I."/>
            <person name="Miller C.S."/>
            <person name="Castelle C.J."/>
            <person name="VerBerkmoes N.C."/>
            <person name="Wilkins M.J."/>
            <person name="Hettich R.L."/>
            <person name="Lipton M.S."/>
            <person name="Williams K.H."/>
            <person name="Long P.E."/>
            <person name="Banfield J.F."/>
        </authorList>
    </citation>
    <scope>NUCLEOTIDE SEQUENCE [LARGE SCALE GENOMIC DNA]</scope>
</reference>
<dbReference type="SUPFAM" id="SSF53756">
    <property type="entry name" value="UDP-Glycosyltransferase/glycogen phosphorylase"/>
    <property type="match status" value="1"/>
</dbReference>
<evidence type="ECO:0000259" key="1">
    <source>
        <dbReference type="Pfam" id="PF00534"/>
    </source>
</evidence>
<evidence type="ECO:0000313" key="3">
    <source>
        <dbReference type="EMBL" id="EKE26672.1"/>
    </source>
</evidence>
<protein>
    <recommendedName>
        <fullName evidence="4">Glycosyl transferase group 1</fullName>
    </recommendedName>
</protein>
<dbReference type="InterPro" id="IPR028098">
    <property type="entry name" value="Glyco_trans_4-like_N"/>
</dbReference>
<sequence>MEKLKNKKVAIVCDWIKDLWGWEKVLIDILDLFPEADIFTSVFWQKWNPIFEGRKITTSFMQKIPFFNKRHKMALFMRPRAFETFDLWEYDLVISLSSAESKWIITKPDTIHICYCHTPTRYFWSHYKDYFKRLEFWILNPVATFMMNLIIHNLRQWDFAAAQRVDYYIANSENIARRIEKYYRRDSKVIYPSIDVNSFPFSEKKKNYYFYVGRMVPYKKFDLLVEAFNENWKEIILSTATDNELFRKLKSISKPNIKWVFGLTNEEVRKYMSEAKAFIFPAEEDFWIVPIEAMATWTPVIAYKKWGALETVRENHKFMPSTWVFFEEQNIESLNKAIEKFENIEFDSVKIREYSYNFDISIFKKELIEFIESKIPWI</sequence>
<feature type="domain" description="Glycosyltransferase subfamily 4-like N-terminal" evidence="2">
    <location>
        <begin position="23"/>
        <end position="197"/>
    </location>
</feature>
<dbReference type="PANTHER" id="PTHR12526:SF584">
    <property type="entry name" value="GLYCOSYLTRANSFERASE"/>
    <property type="match status" value="1"/>
</dbReference>
<dbReference type="Pfam" id="PF13439">
    <property type="entry name" value="Glyco_transf_4"/>
    <property type="match status" value="1"/>
</dbReference>
<name>K2FXR8_9BACT</name>
<evidence type="ECO:0008006" key="4">
    <source>
        <dbReference type="Google" id="ProtNLM"/>
    </source>
</evidence>
<accession>K2FXR8</accession>
<dbReference type="EMBL" id="AMFJ01000715">
    <property type="protein sequence ID" value="EKE26672.1"/>
    <property type="molecule type" value="Genomic_DNA"/>
</dbReference>
<comment type="caution">
    <text evidence="3">The sequence shown here is derived from an EMBL/GenBank/DDBJ whole genome shotgun (WGS) entry which is preliminary data.</text>
</comment>
<dbReference type="InterPro" id="IPR001296">
    <property type="entry name" value="Glyco_trans_1"/>
</dbReference>
<dbReference type="Pfam" id="PF00534">
    <property type="entry name" value="Glycos_transf_1"/>
    <property type="match status" value="1"/>
</dbReference>
<feature type="domain" description="Glycosyl transferase family 1" evidence="1">
    <location>
        <begin position="202"/>
        <end position="357"/>
    </location>
</feature>